<gene>
    <name evidence="8" type="primary">Appl_0</name>
    <name evidence="8" type="ORF">g.120556</name>
</gene>
<feature type="region of interest" description="Disordered" evidence="5">
    <location>
        <begin position="70"/>
        <end position="177"/>
    </location>
</feature>
<evidence type="ECO:0000256" key="5">
    <source>
        <dbReference type="SAM" id="MobiDB-lite"/>
    </source>
</evidence>
<organism evidence="8">
    <name type="scientific">Sipha flava</name>
    <name type="common">yellow sugarcane aphid</name>
    <dbReference type="NCBI Taxonomy" id="143950"/>
    <lineage>
        <taxon>Eukaryota</taxon>
        <taxon>Metazoa</taxon>
        <taxon>Ecdysozoa</taxon>
        <taxon>Arthropoda</taxon>
        <taxon>Hexapoda</taxon>
        <taxon>Insecta</taxon>
        <taxon>Pterygota</taxon>
        <taxon>Neoptera</taxon>
        <taxon>Paraneoptera</taxon>
        <taxon>Hemiptera</taxon>
        <taxon>Sternorrhyncha</taxon>
        <taxon>Aphidomorpha</taxon>
        <taxon>Aphidoidea</taxon>
        <taxon>Aphididae</taxon>
        <taxon>Sipha</taxon>
    </lineage>
</organism>
<dbReference type="Pfam" id="PF10515">
    <property type="entry name" value="APP_amyloid"/>
    <property type="match status" value="1"/>
</dbReference>
<reference evidence="8" key="1">
    <citation type="submission" date="2018-04" db="EMBL/GenBank/DDBJ databases">
        <title>Transcriptome assembly of Sipha flava.</title>
        <authorList>
            <person name="Scully E.D."/>
            <person name="Geib S.M."/>
            <person name="Palmer N.A."/>
            <person name="Koch K."/>
            <person name="Bradshaw J."/>
            <person name="Heng-Moss T."/>
            <person name="Sarath G."/>
        </authorList>
    </citation>
    <scope>NUCLEOTIDE SEQUENCE</scope>
</reference>
<proteinExistence type="predicted"/>
<accession>A0A2S2QIK2</accession>
<evidence type="ECO:0000256" key="3">
    <source>
        <dbReference type="ARBA" id="ARBA00022989"/>
    </source>
</evidence>
<dbReference type="GO" id="GO:0007409">
    <property type="term" value="P:axonogenesis"/>
    <property type="evidence" value="ECO:0007669"/>
    <property type="project" value="TreeGrafter"/>
</dbReference>
<feature type="domain" description="Beta-amyloid precursor protein C-terminal" evidence="7">
    <location>
        <begin position="211"/>
        <end position="262"/>
    </location>
</feature>
<dbReference type="PROSITE" id="PS00320">
    <property type="entry name" value="APP_INTRA"/>
    <property type="match status" value="1"/>
</dbReference>
<dbReference type="GO" id="GO:0007417">
    <property type="term" value="P:central nervous system development"/>
    <property type="evidence" value="ECO:0007669"/>
    <property type="project" value="TreeGrafter"/>
</dbReference>
<comment type="subcellular location">
    <subcellularLocation>
        <location evidence="1">Membrane</location>
        <topology evidence="1">Single-pass type I membrane protein</topology>
    </subcellularLocation>
</comment>
<evidence type="ECO:0000256" key="1">
    <source>
        <dbReference type="ARBA" id="ARBA00004479"/>
    </source>
</evidence>
<evidence type="ECO:0000259" key="7">
    <source>
        <dbReference type="Pfam" id="PF10515"/>
    </source>
</evidence>
<feature type="compositionally biased region" description="Basic and acidic residues" evidence="5">
    <location>
        <begin position="158"/>
        <end position="177"/>
    </location>
</feature>
<evidence type="ECO:0000256" key="2">
    <source>
        <dbReference type="ARBA" id="ARBA00022692"/>
    </source>
</evidence>
<dbReference type="InterPro" id="IPR008155">
    <property type="entry name" value="Amyloid_glyco"/>
</dbReference>
<dbReference type="InterPro" id="IPR019745">
    <property type="entry name" value="Amyloid_glyco_intracell_CS"/>
</dbReference>
<dbReference type="EMBL" id="GGMS01008320">
    <property type="protein sequence ID" value="MBY77523.1"/>
    <property type="molecule type" value="Transcribed_RNA"/>
</dbReference>
<keyword evidence="2 6" id="KW-0812">Transmembrane</keyword>
<dbReference type="GO" id="GO:0016020">
    <property type="term" value="C:membrane"/>
    <property type="evidence" value="ECO:0007669"/>
    <property type="project" value="UniProtKB-SubCell"/>
</dbReference>
<protein>
    <submittedName>
        <fullName evidence="8">Beta-amyloid-like protein</fullName>
    </submittedName>
</protein>
<dbReference type="PRINTS" id="PR00203">
    <property type="entry name" value="AMYLOIDA4"/>
</dbReference>
<keyword evidence="3 6" id="KW-1133">Transmembrane helix</keyword>
<sequence>MLIIIRKMYHNEIAFRSNRISFLRRYPTLSRKISQLMSDYIQALRSKDDTPGSLLAMTRDAEASILDKYKEELSTTQEDKSRARYPAEMKRKQQHELVESKEAKLQVETTADFDPNGNNEPRQQHSAQQQQQQPQPKQQQSSTVIKPDQNAAQAPAVQHHDHDSEPKVSHAQVHDMSHGEPTFFTRKNFHRDSRNVHLTLAFAGLSLMAAICIGVAVIRRRNARLPQNQGFIEVDQGISQEERHVANMQINGYENPTYKYFEVKDQ</sequence>
<dbReference type="OrthoDB" id="6147836at2759"/>
<dbReference type="GO" id="GO:0043025">
    <property type="term" value="C:neuronal cell body"/>
    <property type="evidence" value="ECO:0007669"/>
    <property type="project" value="TreeGrafter"/>
</dbReference>
<feature type="compositionally biased region" description="Low complexity" evidence="5">
    <location>
        <begin position="124"/>
        <end position="142"/>
    </location>
</feature>
<dbReference type="PANTHER" id="PTHR23103">
    <property type="entry name" value="ALZHEIMER'S DISEASE BETA-AMYLOID RELATED"/>
    <property type="match status" value="1"/>
</dbReference>
<dbReference type="GO" id="GO:0043005">
    <property type="term" value="C:neuron projection"/>
    <property type="evidence" value="ECO:0007669"/>
    <property type="project" value="TreeGrafter"/>
</dbReference>
<evidence type="ECO:0000256" key="4">
    <source>
        <dbReference type="ARBA" id="ARBA00023136"/>
    </source>
</evidence>
<evidence type="ECO:0000256" key="6">
    <source>
        <dbReference type="SAM" id="Phobius"/>
    </source>
</evidence>
<dbReference type="PANTHER" id="PTHR23103:SF15">
    <property type="entry name" value="AMYLOID-BETA-LIKE PROTEIN"/>
    <property type="match status" value="1"/>
</dbReference>
<dbReference type="InterPro" id="IPR011993">
    <property type="entry name" value="PH-like_dom_sf"/>
</dbReference>
<feature type="compositionally biased region" description="Basic and acidic residues" evidence="5">
    <location>
        <begin position="70"/>
        <end position="105"/>
    </location>
</feature>
<dbReference type="Gene3D" id="2.30.29.30">
    <property type="entry name" value="Pleckstrin-homology domain (PH domain)/Phosphotyrosine-binding domain (PTB)"/>
    <property type="match status" value="1"/>
</dbReference>
<keyword evidence="4 6" id="KW-0472">Membrane</keyword>
<name>A0A2S2QIK2_9HEMI</name>
<dbReference type="AlphaFoldDB" id="A0A2S2QIK2"/>
<dbReference type="InterPro" id="IPR019543">
    <property type="entry name" value="APP_amyloid_C"/>
</dbReference>
<feature type="transmembrane region" description="Helical" evidence="6">
    <location>
        <begin position="196"/>
        <end position="218"/>
    </location>
</feature>
<evidence type="ECO:0000313" key="8">
    <source>
        <dbReference type="EMBL" id="MBY77523.1"/>
    </source>
</evidence>